<reference evidence="3" key="1">
    <citation type="submission" date="2016-10" db="EMBL/GenBank/DDBJ databases">
        <authorList>
            <person name="Varghese N."/>
            <person name="Submissions S."/>
        </authorList>
    </citation>
    <scope>NUCLEOTIDE SEQUENCE [LARGE SCALE GENOMIC DNA]</scope>
    <source>
        <strain evidence="3">DSM 16108</strain>
    </source>
</reference>
<dbReference type="Proteomes" id="UP000199589">
    <property type="component" value="Unassembled WGS sequence"/>
</dbReference>
<keyword evidence="3" id="KW-1185">Reference proteome</keyword>
<dbReference type="EMBL" id="FOSJ01000011">
    <property type="protein sequence ID" value="SFK12266.1"/>
    <property type="molecule type" value="Genomic_DNA"/>
</dbReference>
<evidence type="ECO:0000313" key="3">
    <source>
        <dbReference type="Proteomes" id="UP000199589"/>
    </source>
</evidence>
<gene>
    <name evidence="2" type="ORF">SAMN04488569_10113</name>
</gene>
<dbReference type="Gene3D" id="2.30.110.10">
    <property type="entry name" value="Electron Transport, Fmn-binding Protein, Chain A"/>
    <property type="match status" value="1"/>
</dbReference>
<dbReference type="InterPro" id="IPR012349">
    <property type="entry name" value="Split_barrel_FMN-bd"/>
</dbReference>
<dbReference type="InterPro" id="IPR052917">
    <property type="entry name" value="Stress-Dev_Protein"/>
</dbReference>
<proteinExistence type="predicted"/>
<accession>A0A1I3X0A2</accession>
<organism evidence="2 3">
    <name type="scientific">Marinilactibacillus piezotolerans</name>
    <dbReference type="NCBI Taxonomy" id="258723"/>
    <lineage>
        <taxon>Bacteria</taxon>
        <taxon>Bacillati</taxon>
        <taxon>Bacillota</taxon>
        <taxon>Bacilli</taxon>
        <taxon>Lactobacillales</taxon>
        <taxon>Carnobacteriaceae</taxon>
        <taxon>Marinilactibacillus</taxon>
    </lineage>
</organism>
<sequence length="119" mass="13980">MATISENKPMARYMSFYSEEFTLYTITDKRTEKVEDLEVNPNVFVLLGYEEGIIDKDYVEVEGQVSMVKNQEIIDKSWNDYMDKQYSSKEDPNILVLEIKPTRINVKNKKGNEVEEVRL</sequence>
<feature type="domain" description="Pyridoxamine 5'-phosphate oxidase N-terminal" evidence="1">
    <location>
        <begin position="1"/>
        <end position="106"/>
    </location>
</feature>
<name>A0A1I3X0A2_9LACT</name>
<dbReference type="InterPro" id="IPR011576">
    <property type="entry name" value="Pyridox_Oxase_N"/>
</dbReference>
<protein>
    <submittedName>
        <fullName evidence="2">General stress protein 26</fullName>
    </submittedName>
</protein>
<evidence type="ECO:0000259" key="1">
    <source>
        <dbReference type="Pfam" id="PF01243"/>
    </source>
</evidence>
<evidence type="ECO:0000313" key="2">
    <source>
        <dbReference type="EMBL" id="SFK12266.1"/>
    </source>
</evidence>
<dbReference type="RefSeq" id="WP_091896530.1">
    <property type="nucleotide sequence ID" value="NZ_FOSJ01000011.1"/>
</dbReference>
<dbReference type="PANTHER" id="PTHR34818:SF1">
    <property type="entry name" value="PROTEIN BLI-3"/>
    <property type="match status" value="1"/>
</dbReference>
<dbReference type="PANTHER" id="PTHR34818">
    <property type="entry name" value="PROTEIN BLI-3"/>
    <property type="match status" value="1"/>
</dbReference>
<dbReference type="Pfam" id="PF01243">
    <property type="entry name" value="PNPOx_N"/>
    <property type="match status" value="1"/>
</dbReference>
<dbReference type="OrthoDB" id="5431160at2"/>
<dbReference type="AlphaFoldDB" id="A0A1I3X0A2"/>
<dbReference type="SUPFAM" id="SSF50475">
    <property type="entry name" value="FMN-binding split barrel"/>
    <property type="match status" value="1"/>
</dbReference>